<gene>
    <name evidence="1" type="ORF">VaNZ11_011472</name>
</gene>
<sequence>LHFNINTTQVLILLSPIRPTRIARPQPRPCAPLRTQARFRALPPIRAPILLSNVSSPSFLPAIINTMQGCHHQRALRCMGVPEPCRRALKQQLPKGITMAVIAIAVLASLQGLRWLYNGNNAAADTAAQGADPDAIFAPSEAQFLGRSYRQRILQAQLRDKDLQVKYLRSQLETAIQASKLKEDSMKAADNLIRWLREREEAAKQGRSKAQLALAEKASALQSCQVQTETLLAEVTECGKALRRM</sequence>
<accession>A0ABQ5SBG4</accession>
<comment type="caution">
    <text evidence="1">The sequence shown here is derived from an EMBL/GenBank/DDBJ whole genome shotgun (WGS) entry which is preliminary data.</text>
</comment>
<evidence type="ECO:0000313" key="1">
    <source>
        <dbReference type="EMBL" id="GLI67287.1"/>
    </source>
</evidence>
<name>A0ABQ5SBG4_9CHLO</name>
<organism evidence="1 2">
    <name type="scientific">Volvox africanus</name>
    <dbReference type="NCBI Taxonomy" id="51714"/>
    <lineage>
        <taxon>Eukaryota</taxon>
        <taxon>Viridiplantae</taxon>
        <taxon>Chlorophyta</taxon>
        <taxon>core chlorophytes</taxon>
        <taxon>Chlorophyceae</taxon>
        <taxon>CS clade</taxon>
        <taxon>Chlamydomonadales</taxon>
        <taxon>Volvocaceae</taxon>
        <taxon>Volvox</taxon>
    </lineage>
</organism>
<proteinExistence type="predicted"/>
<keyword evidence="2" id="KW-1185">Reference proteome</keyword>
<reference evidence="1 2" key="1">
    <citation type="journal article" date="2023" name="IScience">
        <title>Expanded male sex-determining region conserved during the evolution of homothallism in the green alga Volvox.</title>
        <authorList>
            <person name="Yamamoto K."/>
            <person name="Matsuzaki R."/>
            <person name="Mahakham W."/>
            <person name="Heman W."/>
            <person name="Sekimoto H."/>
            <person name="Kawachi M."/>
            <person name="Minakuchi Y."/>
            <person name="Toyoda A."/>
            <person name="Nozaki H."/>
        </authorList>
    </citation>
    <scope>NUCLEOTIDE SEQUENCE [LARGE SCALE GENOMIC DNA]</scope>
    <source>
        <strain evidence="1 2">NIES-4468</strain>
    </source>
</reference>
<dbReference type="Proteomes" id="UP001165090">
    <property type="component" value="Unassembled WGS sequence"/>
</dbReference>
<feature type="non-terminal residue" evidence="1">
    <location>
        <position position="1"/>
    </location>
</feature>
<dbReference type="EMBL" id="BSDZ01000078">
    <property type="protein sequence ID" value="GLI67287.1"/>
    <property type="molecule type" value="Genomic_DNA"/>
</dbReference>
<protein>
    <submittedName>
        <fullName evidence="1">Uncharacterized protein</fullName>
    </submittedName>
</protein>
<evidence type="ECO:0000313" key="2">
    <source>
        <dbReference type="Proteomes" id="UP001165090"/>
    </source>
</evidence>